<gene>
    <name evidence="2" type="ORF">NYPRO_LOCUS6682</name>
</gene>
<dbReference type="EMBL" id="CAJHUB010000672">
    <property type="protein sequence ID" value="CAD7673887.1"/>
    <property type="molecule type" value="Genomic_DNA"/>
</dbReference>
<evidence type="ECO:0000313" key="3">
    <source>
        <dbReference type="Proteomes" id="UP000645828"/>
    </source>
</evidence>
<evidence type="ECO:0000313" key="2">
    <source>
        <dbReference type="EMBL" id="CAD7673887.1"/>
    </source>
</evidence>
<dbReference type="AlphaFoldDB" id="A0A811YET3"/>
<reference evidence="2" key="1">
    <citation type="submission" date="2020-12" db="EMBL/GenBank/DDBJ databases">
        <authorList>
            <consortium name="Molecular Ecology Group"/>
        </authorList>
    </citation>
    <scope>NUCLEOTIDE SEQUENCE</scope>
    <source>
        <strain evidence="2">TBG_1078</strain>
    </source>
</reference>
<feature type="compositionally biased region" description="Basic and acidic residues" evidence="1">
    <location>
        <begin position="27"/>
        <end position="41"/>
    </location>
</feature>
<dbReference type="Proteomes" id="UP000645828">
    <property type="component" value="Unassembled WGS sequence"/>
</dbReference>
<keyword evidence="3" id="KW-1185">Reference proteome</keyword>
<sequence>MRSLGWALTQDRWCFYKKRRSGYRHTKKEDHMRSQGEDGHLRDKKRSLRRNQPHLPIFLSWTPCLQNWEEINVCV</sequence>
<accession>A0A811YET3</accession>
<organism evidence="2 3">
    <name type="scientific">Nyctereutes procyonoides</name>
    <name type="common">Raccoon dog</name>
    <name type="synonym">Canis procyonoides</name>
    <dbReference type="NCBI Taxonomy" id="34880"/>
    <lineage>
        <taxon>Eukaryota</taxon>
        <taxon>Metazoa</taxon>
        <taxon>Chordata</taxon>
        <taxon>Craniata</taxon>
        <taxon>Vertebrata</taxon>
        <taxon>Euteleostomi</taxon>
        <taxon>Mammalia</taxon>
        <taxon>Eutheria</taxon>
        <taxon>Laurasiatheria</taxon>
        <taxon>Carnivora</taxon>
        <taxon>Caniformia</taxon>
        <taxon>Canidae</taxon>
        <taxon>Nyctereutes</taxon>
    </lineage>
</organism>
<feature type="region of interest" description="Disordered" evidence="1">
    <location>
        <begin position="25"/>
        <end position="46"/>
    </location>
</feature>
<protein>
    <submittedName>
        <fullName evidence="2">(raccoon dog) hypothetical protein</fullName>
    </submittedName>
</protein>
<proteinExistence type="predicted"/>
<name>A0A811YET3_NYCPR</name>
<evidence type="ECO:0000256" key="1">
    <source>
        <dbReference type="SAM" id="MobiDB-lite"/>
    </source>
</evidence>
<comment type="caution">
    <text evidence="2">The sequence shown here is derived from an EMBL/GenBank/DDBJ whole genome shotgun (WGS) entry which is preliminary data.</text>
</comment>